<dbReference type="AlphaFoldDB" id="A0A4Z2DF43"/>
<name>A0A4Z2DF43_SCHJA</name>
<proteinExistence type="predicted"/>
<evidence type="ECO:0000313" key="2">
    <source>
        <dbReference type="EMBL" id="TNN15055.1"/>
    </source>
</evidence>
<evidence type="ECO:0000313" key="3">
    <source>
        <dbReference type="Proteomes" id="UP000311919"/>
    </source>
</evidence>
<gene>
    <name evidence="2" type="ORF">EWB00_001665</name>
</gene>
<keyword evidence="3" id="KW-1185">Reference proteome</keyword>
<dbReference type="EMBL" id="SKCS01000158">
    <property type="protein sequence ID" value="TNN15055.1"/>
    <property type="molecule type" value="Genomic_DNA"/>
</dbReference>
<sequence length="649" mass="73503">MYISYTQLNMCYQQHKSLNYIVELFSFLCFLIPAFDTFILPKNTANISSEDPVFIFEWLSNKRNFNLISDPLIEDVDLDGNLDAYFSTTDGTLYGIPDVLKCITVKPCSTRYGNWPIIHHNELFFSSPHAVDVYADGVKSVLFISLHGTVFIYDYLGNLLLHLQIPDVILDQSVLFHPNINKNVLESIYWASTSNQSPVDIRLHPVVYADPIVLTSVISRSNVDDRNFLYTDLLHIGLNFITYPYRSTALNESHSPDVGKGGDMLIAAIVNIPRCTLFHLKVEDFKSCLPHLKVLEANWLSSPLAPFIFSSPTISANVLEESRVNDHIHLDSYYSFVTTLSGNIHVVKMSMLNWANQLSLDLNATSFIDSYSSHITPMTLSCIPSPCPLDKMKSNKILQSSVRTCCLQLDIYSCLRLIQLIPIQKYHSQIYWTYCPTTINTINTSVEYVEQTSQVVIVPGCQKSQTCSPWSVYTTSDGYAHAVDIQTGLLAQGYPVNLSTTYYTVTNLSIGSGLLYQREDFTYWLLFTDVYTNLIHLRLHNPLVIISPNYDNLLNQPDSRRISLSPRPLPLPPGETKMPLCFLLSNHALILLSSNKFSSTFQSSPTSLLTYSKHVANVKKSVTQIYSFQFISAQFVNDYFEPVEFYCFG</sequence>
<keyword evidence="1" id="KW-0812">Transmembrane</keyword>
<dbReference type="Proteomes" id="UP000311919">
    <property type="component" value="Unassembled WGS sequence"/>
</dbReference>
<comment type="caution">
    <text evidence="2">The sequence shown here is derived from an EMBL/GenBank/DDBJ whole genome shotgun (WGS) entry which is preliminary data.</text>
</comment>
<feature type="transmembrane region" description="Helical" evidence="1">
    <location>
        <begin position="20"/>
        <end position="40"/>
    </location>
</feature>
<dbReference type="OrthoDB" id="6251250at2759"/>
<organism evidence="2 3">
    <name type="scientific">Schistosoma japonicum</name>
    <name type="common">Blood fluke</name>
    <dbReference type="NCBI Taxonomy" id="6182"/>
    <lineage>
        <taxon>Eukaryota</taxon>
        <taxon>Metazoa</taxon>
        <taxon>Spiralia</taxon>
        <taxon>Lophotrochozoa</taxon>
        <taxon>Platyhelminthes</taxon>
        <taxon>Trematoda</taxon>
        <taxon>Digenea</taxon>
        <taxon>Strigeidida</taxon>
        <taxon>Schistosomatoidea</taxon>
        <taxon>Schistosomatidae</taxon>
        <taxon>Schistosoma</taxon>
    </lineage>
</organism>
<reference evidence="2 3" key="1">
    <citation type="submission" date="2019-03" db="EMBL/GenBank/DDBJ databases">
        <title>An improved genome assembly of the fluke Schistosoma japonicum.</title>
        <authorList>
            <person name="Hu W."/>
            <person name="Luo F."/>
            <person name="Yin M."/>
            <person name="Mo X."/>
            <person name="Sun C."/>
            <person name="Wu Q."/>
            <person name="Zhu B."/>
            <person name="Xiang M."/>
            <person name="Wang J."/>
            <person name="Wang Y."/>
            <person name="Zhang T."/>
            <person name="Xu B."/>
            <person name="Zheng H."/>
            <person name="Feng Z."/>
        </authorList>
    </citation>
    <scope>NUCLEOTIDE SEQUENCE [LARGE SCALE GENOMIC DNA]</scope>
    <source>
        <strain evidence="2">HuSjv2</strain>
        <tissue evidence="2">Worms</tissue>
    </source>
</reference>
<evidence type="ECO:0000256" key="1">
    <source>
        <dbReference type="SAM" id="Phobius"/>
    </source>
</evidence>
<protein>
    <submittedName>
        <fullName evidence="2">Uncharacterized protein</fullName>
    </submittedName>
</protein>
<keyword evidence="1" id="KW-0472">Membrane</keyword>
<keyword evidence="1" id="KW-1133">Transmembrane helix</keyword>
<accession>A0A4Z2DF43</accession>